<keyword evidence="2" id="KW-1133">Transmembrane helix</keyword>
<evidence type="ECO:0000313" key="4">
    <source>
        <dbReference type="EMBL" id="TYP76886.1"/>
    </source>
</evidence>
<dbReference type="PANTHER" id="PTHR21666:SF289">
    <property type="entry name" value="L-ALA--D-GLU ENDOPEPTIDASE"/>
    <property type="match status" value="1"/>
</dbReference>
<keyword evidence="1" id="KW-0732">Signal</keyword>
<feature type="domain" description="M23ase beta-sheet core" evidence="3">
    <location>
        <begin position="213"/>
        <end position="308"/>
    </location>
</feature>
<sequence length="316" mass="35863">MFEFNFLKLQLRFSICAEYVYLRLLDMARKKKEPKRIAKKLLNKYRLVILNEDTFEERISFKLTRLNVFVLVTITSIVLITGTIILIAFTPLREYIPGYSSTRLNLQASKLVSTTDSLENVIRVNQEYYNSIRKVLTGDVKTVAFDLDSAVQSQQLDIENINLEPSEDDIKLREEVSQEDKYSVFEERKEDINFSLFPPVKGTITAAYNASDKHYAVDVAVLKDTPVKAAAAGTIIFAEWTADTGHVIIIEHGSSLVTVYKHNASLNKRQGDQVRPGEVIAIAGSTGEFSTGPHLHFELWNDGLPNDPTKFIDFEY</sequence>
<dbReference type="EMBL" id="VNHU01000001">
    <property type="protein sequence ID" value="TYP76886.1"/>
    <property type="molecule type" value="Genomic_DNA"/>
</dbReference>
<organism evidence="4 5">
    <name type="scientific">Aquimarina intermedia</name>
    <dbReference type="NCBI Taxonomy" id="350814"/>
    <lineage>
        <taxon>Bacteria</taxon>
        <taxon>Pseudomonadati</taxon>
        <taxon>Bacteroidota</taxon>
        <taxon>Flavobacteriia</taxon>
        <taxon>Flavobacteriales</taxon>
        <taxon>Flavobacteriaceae</taxon>
        <taxon>Aquimarina</taxon>
    </lineage>
</organism>
<reference evidence="4 5" key="1">
    <citation type="submission" date="2019-07" db="EMBL/GenBank/DDBJ databases">
        <title>Genomic Encyclopedia of Archaeal and Bacterial Type Strains, Phase II (KMG-II): from individual species to whole genera.</title>
        <authorList>
            <person name="Goeker M."/>
        </authorList>
    </citation>
    <scope>NUCLEOTIDE SEQUENCE [LARGE SCALE GENOMIC DNA]</scope>
    <source>
        <strain evidence="4 5">DSM 17527</strain>
    </source>
</reference>
<evidence type="ECO:0000259" key="3">
    <source>
        <dbReference type="Pfam" id="PF01551"/>
    </source>
</evidence>
<protein>
    <submittedName>
        <fullName evidence="4">Peptidase M23-like protein</fullName>
    </submittedName>
</protein>
<dbReference type="SUPFAM" id="SSF51261">
    <property type="entry name" value="Duplicated hybrid motif"/>
    <property type="match status" value="1"/>
</dbReference>
<proteinExistence type="predicted"/>
<comment type="caution">
    <text evidence="4">The sequence shown here is derived from an EMBL/GenBank/DDBJ whole genome shotgun (WGS) entry which is preliminary data.</text>
</comment>
<keyword evidence="2" id="KW-0472">Membrane</keyword>
<dbReference type="Gene3D" id="2.70.70.10">
    <property type="entry name" value="Glucose Permease (Domain IIA)"/>
    <property type="match status" value="1"/>
</dbReference>
<dbReference type="InterPro" id="IPR050570">
    <property type="entry name" value="Cell_wall_metabolism_enzyme"/>
</dbReference>
<dbReference type="Proteomes" id="UP000324376">
    <property type="component" value="Unassembled WGS sequence"/>
</dbReference>
<dbReference type="AlphaFoldDB" id="A0A5S5CF24"/>
<keyword evidence="2" id="KW-0812">Transmembrane</keyword>
<gene>
    <name evidence="4" type="ORF">BD809_10131</name>
</gene>
<dbReference type="GO" id="GO:0004222">
    <property type="term" value="F:metalloendopeptidase activity"/>
    <property type="evidence" value="ECO:0007669"/>
    <property type="project" value="TreeGrafter"/>
</dbReference>
<feature type="transmembrane region" description="Helical" evidence="2">
    <location>
        <begin position="68"/>
        <end position="89"/>
    </location>
</feature>
<keyword evidence="5" id="KW-1185">Reference proteome</keyword>
<evidence type="ECO:0000256" key="2">
    <source>
        <dbReference type="SAM" id="Phobius"/>
    </source>
</evidence>
<accession>A0A5S5CF24</accession>
<dbReference type="InterPro" id="IPR016047">
    <property type="entry name" value="M23ase_b-sheet_dom"/>
</dbReference>
<evidence type="ECO:0000256" key="1">
    <source>
        <dbReference type="ARBA" id="ARBA00022729"/>
    </source>
</evidence>
<dbReference type="CDD" id="cd12797">
    <property type="entry name" value="M23_peptidase"/>
    <property type="match status" value="1"/>
</dbReference>
<dbReference type="Pfam" id="PF01551">
    <property type="entry name" value="Peptidase_M23"/>
    <property type="match status" value="1"/>
</dbReference>
<dbReference type="PANTHER" id="PTHR21666">
    <property type="entry name" value="PEPTIDASE-RELATED"/>
    <property type="match status" value="1"/>
</dbReference>
<dbReference type="InterPro" id="IPR011055">
    <property type="entry name" value="Dup_hybrid_motif"/>
</dbReference>
<name>A0A5S5CF24_9FLAO</name>
<evidence type="ECO:0000313" key="5">
    <source>
        <dbReference type="Proteomes" id="UP000324376"/>
    </source>
</evidence>